<dbReference type="RefSeq" id="WP_256603303.1">
    <property type="nucleotide sequence ID" value="NZ_JANIBJ010000028.1"/>
</dbReference>
<accession>A0ABT1TIR2</accession>
<evidence type="ECO:0000313" key="1">
    <source>
        <dbReference type="EMBL" id="MCQ8105357.1"/>
    </source>
</evidence>
<organism evidence="1 2">
    <name type="scientific">Methylomonas subterranea</name>
    <dbReference type="NCBI Taxonomy" id="2952225"/>
    <lineage>
        <taxon>Bacteria</taxon>
        <taxon>Pseudomonadati</taxon>
        <taxon>Pseudomonadota</taxon>
        <taxon>Gammaproteobacteria</taxon>
        <taxon>Methylococcales</taxon>
        <taxon>Methylococcaceae</taxon>
        <taxon>Methylomonas</taxon>
    </lineage>
</organism>
<name>A0ABT1TIR2_9GAMM</name>
<keyword evidence="2" id="KW-1185">Reference proteome</keyword>
<gene>
    <name evidence="1" type="ORF">NP590_14675</name>
</gene>
<reference evidence="1 2" key="1">
    <citation type="submission" date="2022-07" db="EMBL/GenBank/DDBJ databases">
        <title>Methylomonas rivi sp. nov., Methylomonas rosea sp. nov., Methylomonas aureus sp. nov. and Methylomonas subterranea sp. nov., four novel methanotrophs isolated from a freshwater creek and the deep terrestrial subsurface.</title>
        <authorList>
            <person name="Abin C."/>
            <person name="Sankaranarayanan K."/>
            <person name="Garner C."/>
            <person name="Sindelar R."/>
            <person name="Kotary K."/>
            <person name="Garner R."/>
            <person name="Barclay S."/>
            <person name="Lawson P."/>
            <person name="Krumholz L."/>
        </authorList>
    </citation>
    <scope>NUCLEOTIDE SEQUENCE [LARGE SCALE GENOMIC DNA]</scope>
    <source>
        <strain evidence="1 2">SURF-2</strain>
    </source>
</reference>
<dbReference type="EMBL" id="JANIBJ010000028">
    <property type="protein sequence ID" value="MCQ8105357.1"/>
    <property type="molecule type" value="Genomic_DNA"/>
</dbReference>
<evidence type="ECO:0000313" key="2">
    <source>
        <dbReference type="Proteomes" id="UP001524499"/>
    </source>
</evidence>
<sequence length="88" mass="9604">MPEQNSEFSRLLIFNRGRFLGSLRQFDAALGKNNRLAVDAEGVATGCAAGGDFAAFDRKVVVALLGVFGRARMTAKRRHGNYMADKLI</sequence>
<dbReference type="Proteomes" id="UP001524499">
    <property type="component" value="Unassembled WGS sequence"/>
</dbReference>
<protein>
    <submittedName>
        <fullName evidence="1">Uncharacterized protein</fullName>
    </submittedName>
</protein>
<comment type="caution">
    <text evidence="1">The sequence shown here is derived from an EMBL/GenBank/DDBJ whole genome shotgun (WGS) entry which is preliminary data.</text>
</comment>
<proteinExistence type="predicted"/>